<dbReference type="EMBL" id="CP063373">
    <property type="protein sequence ID" value="QOV33729.1"/>
    <property type="molecule type" value="Genomic_DNA"/>
</dbReference>
<feature type="transmembrane region" description="Helical" evidence="2">
    <location>
        <begin position="15"/>
        <end position="36"/>
    </location>
</feature>
<evidence type="ECO:0000256" key="1">
    <source>
        <dbReference type="SAM" id="MobiDB-lite"/>
    </source>
</evidence>
<name>A0A7M2SCJ3_9ACTN</name>
<keyword evidence="4" id="KW-1185">Reference proteome</keyword>
<proteinExistence type="predicted"/>
<protein>
    <submittedName>
        <fullName evidence="3">Uncharacterized protein</fullName>
    </submittedName>
</protein>
<dbReference type="Proteomes" id="UP000594205">
    <property type="component" value="Chromosome"/>
</dbReference>
<keyword evidence="2" id="KW-1133">Transmembrane helix</keyword>
<evidence type="ECO:0000313" key="3">
    <source>
        <dbReference type="EMBL" id="QOV33729.1"/>
    </source>
</evidence>
<gene>
    <name evidence="3" type="ORF">IM697_26450</name>
</gene>
<dbReference type="KEGG" id="sfeu:IM697_26450"/>
<evidence type="ECO:0000256" key="2">
    <source>
        <dbReference type="SAM" id="Phobius"/>
    </source>
</evidence>
<keyword evidence="2" id="KW-0472">Membrane</keyword>
<organism evidence="3 4">
    <name type="scientific">Streptomyces ferrugineus</name>
    <dbReference type="NCBI Taxonomy" id="1413221"/>
    <lineage>
        <taxon>Bacteria</taxon>
        <taxon>Bacillati</taxon>
        <taxon>Actinomycetota</taxon>
        <taxon>Actinomycetes</taxon>
        <taxon>Kitasatosporales</taxon>
        <taxon>Streptomycetaceae</taxon>
        <taxon>Streptomyces</taxon>
    </lineage>
</organism>
<accession>A0A7M2SCJ3</accession>
<dbReference type="AlphaFoldDB" id="A0A7M2SCJ3"/>
<reference evidence="3 4" key="1">
    <citation type="submission" date="2020-10" db="EMBL/GenBank/DDBJ databases">
        <title>Streptomyces ferrugineus complate genome analysis.</title>
        <authorList>
            <person name="Anwar N."/>
        </authorList>
    </citation>
    <scope>NUCLEOTIDE SEQUENCE [LARGE SCALE GENOMIC DNA]</scope>
    <source>
        <strain evidence="3 4">CCTCC AA2014009</strain>
    </source>
</reference>
<keyword evidence="2" id="KW-0812">Transmembrane</keyword>
<feature type="region of interest" description="Disordered" evidence="1">
    <location>
        <begin position="41"/>
        <end position="68"/>
    </location>
</feature>
<evidence type="ECO:0000313" key="4">
    <source>
        <dbReference type="Proteomes" id="UP000594205"/>
    </source>
</evidence>
<dbReference type="RefSeq" id="WP_194038605.1">
    <property type="nucleotide sequence ID" value="NZ_CP063373.1"/>
</dbReference>
<sequence length="68" mass="7742">MGTSLTPEFWERFTLLLFAATGVTCVLAALFDTLVLRRRGRRARRRPTPPSRAPHRPETAIHHSSVRC</sequence>